<feature type="transmembrane region" description="Helical" evidence="1">
    <location>
        <begin position="73"/>
        <end position="90"/>
    </location>
</feature>
<comment type="caution">
    <text evidence="2">The sequence shown here is derived from an EMBL/GenBank/DDBJ whole genome shotgun (WGS) entry which is preliminary data.</text>
</comment>
<feature type="transmembrane region" description="Helical" evidence="1">
    <location>
        <begin position="39"/>
        <end position="61"/>
    </location>
</feature>
<gene>
    <name evidence="2" type="ORF">HZH66_004400</name>
</gene>
<dbReference type="AlphaFoldDB" id="A0A834KIN5"/>
<evidence type="ECO:0000313" key="2">
    <source>
        <dbReference type="EMBL" id="KAF7405494.1"/>
    </source>
</evidence>
<keyword evidence="3" id="KW-1185">Reference proteome</keyword>
<proteinExistence type="predicted"/>
<keyword evidence="1" id="KW-0472">Membrane</keyword>
<protein>
    <submittedName>
        <fullName evidence="2">Uncharacterized protein</fullName>
    </submittedName>
</protein>
<sequence length="237" mass="27545">MTTDSEEDINYAIGWNRFNLQILGIWPDLNESDSIFSKYWFIVHSFFMLGFITLPQSAYLMMIWGDLEVMTEILATAILPITLACVKLLFTRYRLESLRPLLRSFGEDWKKPKSENERSVMLVNAKVTRIISIWCTIMAYFMISIYIVPRSLMIAQMQRDQFEPARTVVYPALSNMTDLSFSLFGLFQSSPKERRSGLSAGKDSFCIKYFSPSYKSIRYDVTSTNVTLTFQMIPREQ</sequence>
<reference evidence="2" key="1">
    <citation type="journal article" date="2020" name="G3 (Bethesda)">
        <title>High-Quality Assemblies for Three Invasive Social Wasps from the &lt;i&gt;Vespula&lt;/i&gt; Genus.</title>
        <authorList>
            <person name="Harrop T.W.R."/>
            <person name="Guhlin J."/>
            <person name="McLaughlin G.M."/>
            <person name="Permina E."/>
            <person name="Stockwell P."/>
            <person name="Gilligan J."/>
            <person name="Le Lec M.F."/>
            <person name="Gruber M.A.M."/>
            <person name="Quinn O."/>
            <person name="Lovegrove M."/>
            <person name="Duncan E.J."/>
            <person name="Remnant E.J."/>
            <person name="Van Eeckhoven J."/>
            <person name="Graham B."/>
            <person name="Knapp R.A."/>
            <person name="Langford K.W."/>
            <person name="Kronenberg Z."/>
            <person name="Press M.O."/>
            <person name="Eacker S.M."/>
            <person name="Wilson-Rankin E.E."/>
            <person name="Purcell J."/>
            <person name="Lester P.J."/>
            <person name="Dearden P.K."/>
        </authorList>
    </citation>
    <scope>NUCLEOTIDE SEQUENCE</scope>
    <source>
        <strain evidence="2">Marl-1</strain>
    </source>
</reference>
<dbReference type="EMBL" id="JACSEA010000003">
    <property type="protein sequence ID" value="KAF7405494.1"/>
    <property type="molecule type" value="Genomic_DNA"/>
</dbReference>
<evidence type="ECO:0000256" key="1">
    <source>
        <dbReference type="SAM" id="Phobius"/>
    </source>
</evidence>
<keyword evidence="1" id="KW-1133">Transmembrane helix</keyword>
<feature type="transmembrane region" description="Helical" evidence="1">
    <location>
        <begin position="127"/>
        <end position="148"/>
    </location>
</feature>
<keyword evidence="1" id="KW-0812">Transmembrane</keyword>
<organism evidence="2 3">
    <name type="scientific">Vespula vulgaris</name>
    <name type="common">Yellow jacket</name>
    <name type="synonym">Wasp</name>
    <dbReference type="NCBI Taxonomy" id="7454"/>
    <lineage>
        <taxon>Eukaryota</taxon>
        <taxon>Metazoa</taxon>
        <taxon>Ecdysozoa</taxon>
        <taxon>Arthropoda</taxon>
        <taxon>Hexapoda</taxon>
        <taxon>Insecta</taxon>
        <taxon>Pterygota</taxon>
        <taxon>Neoptera</taxon>
        <taxon>Endopterygota</taxon>
        <taxon>Hymenoptera</taxon>
        <taxon>Apocrita</taxon>
        <taxon>Aculeata</taxon>
        <taxon>Vespoidea</taxon>
        <taxon>Vespidae</taxon>
        <taxon>Vespinae</taxon>
        <taxon>Vespula</taxon>
    </lineage>
</organism>
<evidence type="ECO:0000313" key="3">
    <source>
        <dbReference type="Proteomes" id="UP000614350"/>
    </source>
</evidence>
<name>A0A834KIN5_VESVU</name>
<dbReference type="Proteomes" id="UP000614350">
    <property type="component" value="Unassembled WGS sequence"/>
</dbReference>
<accession>A0A834KIN5</accession>